<dbReference type="RefSeq" id="WP_225689880.1">
    <property type="nucleotide sequence ID" value="NZ_JAERSE020000004.1"/>
</dbReference>
<sequence length="332" mass="38698">MKSQRKTGYIFFIFLLFSESFFSQAPLGKYRGRFDPDILENFITKANDTVFVSNSYEYKAGYSTNDNDFYFYNIRTKKRIFPYGFEMAYPFVGKTAVVKYKERWGLIDLSGKFIYYSDSTSPVKLTMYEKYAVFDEHVMYDVGSGLWKESSIYCAEPAASGYFLTKTKTGKYNLHNSKNEPVFKTDVDTIITQDHLLYGENSGRNLLIVKNKNKYGVFQANGNEVFKIKYEKAAFVGNYIMLFEKNAWNYYTYQNNKMNWVLSSPYECMTPAYQTDVIGAFKKDNTYNLLKTNGEIVQGDFDYISDRAAYGIKENTVVIFDSHADYYTYIEK</sequence>
<keyword evidence="2" id="KW-1185">Reference proteome</keyword>
<evidence type="ECO:0000313" key="1">
    <source>
        <dbReference type="EMBL" id="MCA6068673.1"/>
    </source>
</evidence>
<organism evidence="1 2">
    <name type="scientific">Chryseobacterium tagetis</name>
    <dbReference type="NCBI Taxonomy" id="2801334"/>
    <lineage>
        <taxon>Bacteria</taxon>
        <taxon>Pseudomonadati</taxon>
        <taxon>Bacteroidota</taxon>
        <taxon>Flavobacteriia</taxon>
        <taxon>Flavobacteriales</taxon>
        <taxon>Weeksellaceae</taxon>
        <taxon>Chryseobacterium group</taxon>
        <taxon>Chryseobacterium</taxon>
    </lineage>
</organism>
<accession>A0ABS8A5C1</accession>
<evidence type="ECO:0008006" key="3">
    <source>
        <dbReference type="Google" id="ProtNLM"/>
    </source>
</evidence>
<evidence type="ECO:0000313" key="2">
    <source>
        <dbReference type="Proteomes" id="UP000618240"/>
    </source>
</evidence>
<proteinExistence type="predicted"/>
<protein>
    <recommendedName>
        <fullName evidence="3">WG containing repeat-containing protein</fullName>
    </recommendedName>
</protein>
<dbReference type="EMBL" id="JAERSE020000004">
    <property type="protein sequence ID" value="MCA6068673.1"/>
    <property type="molecule type" value="Genomic_DNA"/>
</dbReference>
<comment type="caution">
    <text evidence="1">The sequence shown here is derived from an EMBL/GenBank/DDBJ whole genome shotgun (WGS) entry which is preliminary data.</text>
</comment>
<gene>
    <name evidence="1" type="ORF">JI747_016010</name>
</gene>
<reference evidence="1 2" key="1">
    <citation type="submission" date="2021-09" db="EMBL/GenBank/DDBJ databases">
        <title>Genome sequencing and assembly of Chryseobacterium sp. RG1.</title>
        <authorList>
            <person name="Chhetri G."/>
        </authorList>
    </citation>
    <scope>NUCLEOTIDE SEQUENCE [LARGE SCALE GENOMIC DNA]</scope>
    <source>
        <strain evidence="1 2">RG1</strain>
    </source>
</reference>
<dbReference type="Proteomes" id="UP000618240">
    <property type="component" value="Unassembled WGS sequence"/>
</dbReference>
<name>A0ABS8A5C1_9FLAO</name>